<gene>
    <name evidence="1" type="ORF">PHET_10485</name>
</gene>
<keyword evidence="2" id="KW-1185">Reference proteome</keyword>
<accession>A0A8J4SRY0</accession>
<dbReference type="EMBL" id="LUCH01017815">
    <property type="protein sequence ID" value="KAF5394715.1"/>
    <property type="molecule type" value="Genomic_DNA"/>
</dbReference>
<comment type="caution">
    <text evidence="1">The sequence shown here is derived from an EMBL/GenBank/DDBJ whole genome shotgun (WGS) entry which is preliminary data.</text>
</comment>
<sequence>MRHRSFDGGPVFRTLACTGRQTTRACFRGTVCPSVLARNTRILAEALFRTVFEIEKVQAVLDIPFVKKQVSTLLCSS</sequence>
<dbReference type="AlphaFoldDB" id="A0A8J4SRY0"/>
<reference evidence="1" key="1">
    <citation type="submission" date="2019-05" db="EMBL/GenBank/DDBJ databases">
        <title>Annotation for the trematode Paragonimus heterotremus.</title>
        <authorList>
            <person name="Choi Y.-J."/>
        </authorList>
    </citation>
    <scope>NUCLEOTIDE SEQUENCE</scope>
    <source>
        <strain evidence="1">LC</strain>
    </source>
</reference>
<protein>
    <submittedName>
        <fullName evidence="1">Uncharacterized protein</fullName>
    </submittedName>
</protein>
<dbReference type="OrthoDB" id="5913609at2759"/>
<evidence type="ECO:0000313" key="2">
    <source>
        <dbReference type="Proteomes" id="UP000748531"/>
    </source>
</evidence>
<dbReference type="Proteomes" id="UP000748531">
    <property type="component" value="Unassembled WGS sequence"/>
</dbReference>
<name>A0A8J4SRY0_9TREM</name>
<organism evidence="1 2">
    <name type="scientific">Paragonimus heterotremus</name>
    <dbReference type="NCBI Taxonomy" id="100268"/>
    <lineage>
        <taxon>Eukaryota</taxon>
        <taxon>Metazoa</taxon>
        <taxon>Spiralia</taxon>
        <taxon>Lophotrochozoa</taxon>
        <taxon>Platyhelminthes</taxon>
        <taxon>Trematoda</taxon>
        <taxon>Digenea</taxon>
        <taxon>Plagiorchiida</taxon>
        <taxon>Troglotremata</taxon>
        <taxon>Troglotrematidae</taxon>
        <taxon>Paragonimus</taxon>
    </lineage>
</organism>
<evidence type="ECO:0000313" key="1">
    <source>
        <dbReference type="EMBL" id="KAF5394715.1"/>
    </source>
</evidence>
<proteinExistence type="predicted"/>